<protein>
    <submittedName>
        <fullName evidence="2">Uncharacterized protein</fullName>
    </submittedName>
</protein>
<evidence type="ECO:0000313" key="3">
    <source>
        <dbReference type="Proteomes" id="UP000005233"/>
    </source>
</evidence>
<evidence type="ECO:0000313" key="2">
    <source>
        <dbReference type="EMBL" id="AFC99140.1"/>
    </source>
</evidence>
<dbReference type="RefSeq" id="WP_014404979.1">
    <property type="nucleotide sequence ID" value="NC_017034.1"/>
</dbReference>
<evidence type="ECO:0000256" key="1">
    <source>
        <dbReference type="SAM" id="Phobius"/>
    </source>
</evidence>
<dbReference type="KEGG" id="mez:Mtc_0370"/>
<feature type="transmembrane region" description="Helical" evidence="1">
    <location>
        <begin position="12"/>
        <end position="35"/>
    </location>
</feature>
<keyword evidence="1" id="KW-0472">Membrane</keyword>
<dbReference type="STRING" id="1041930.Mtc_0370"/>
<name>H8IA74_METCZ</name>
<keyword evidence="1" id="KW-1133">Transmembrane helix</keyword>
<sequence>MMDDAGVDSIPVALAASLIVLAIIVGMAASGIAGVTPVLSSSSVDGQVSMLCNDCRGLLACSPRDLLDPFSLPGASKTLVLSLPTDTGYVAFGIDPGSSESHEGTIYYLVHGNKKAVIVDERARFREGIKKGDAVVPSQRHTIIMGGGRYELTIEYQYDRGLDEKYLVVY</sequence>
<accession>H8IA74</accession>
<dbReference type="Proteomes" id="UP000005233">
    <property type="component" value="Chromosome"/>
</dbReference>
<dbReference type="GeneID" id="11970252"/>
<keyword evidence="1" id="KW-0812">Transmembrane</keyword>
<dbReference type="AlphaFoldDB" id="H8IA74"/>
<dbReference type="eggNOG" id="arCOG03359">
    <property type="taxonomic scope" value="Archaea"/>
</dbReference>
<dbReference type="EMBL" id="CP003243">
    <property type="protein sequence ID" value="AFC99140.1"/>
    <property type="molecule type" value="Genomic_DNA"/>
</dbReference>
<reference evidence="2 3" key="1">
    <citation type="journal article" date="2012" name="J. Bacteriol.">
        <title>Complete genome sequence of a thermophilic methanogen, Methanocella conradii HZ254, isolated from Chinese rice field soil.</title>
        <authorList>
            <person name="Lu Z."/>
            <person name="Lu Y."/>
        </authorList>
    </citation>
    <scope>NUCLEOTIDE SEQUENCE [LARGE SCALE GENOMIC DNA]</scope>
    <source>
        <strain evidence="3">DSM 24694 / JCM 17849 / CGMCC 1.5162 / HZ254</strain>
    </source>
</reference>
<organism evidence="2 3">
    <name type="scientific">Methanocella conradii (strain DSM 24694 / JCM 17849 / CGMCC 1.5162 / HZ254)</name>
    <dbReference type="NCBI Taxonomy" id="1041930"/>
    <lineage>
        <taxon>Archaea</taxon>
        <taxon>Methanobacteriati</taxon>
        <taxon>Methanobacteriota</taxon>
        <taxon>Stenosarchaea group</taxon>
        <taxon>Methanomicrobia</taxon>
        <taxon>Methanocellales</taxon>
        <taxon>Methanocellaceae</taxon>
        <taxon>Methanocella</taxon>
    </lineage>
</organism>
<gene>
    <name evidence="2" type="ordered locus">Mtc_0370</name>
</gene>
<proteinExistence type="predicted"/>
<keyword evidence="3" id="KW-1185">Reference proteome</keyword>
<dbReference type="HOGENOM" id="CLU_1567142_0_0_2"/>